<name>A0A8H3HZF0_9AGAM</name>
<feature type="region of interest" description="Disordered" evidence="1">
    <location>
        <begin position="85"/>
        <end position="117"/>
    </location>
</feature>
<proteinExistence type="predicted"/>
<evidence type="ECO:0000256" key="1">
    <source>
        <dbReference type="SAM" id="MobiDB-lite"/>
    </source>
</evidence>
<comment type="caution">
    <text evidence="2">The sequence shown here is derived from an EMBL/GenBank/DDBJ whole genome shotgun (WGS) entry which is preliminary data.</text>
</comment>
<evidence type="ECO:0000313" key="2">
    <source>
        <dbReference type="EMBL" id="CAE7123962.1"/>
    </source>
</evidence>
<reference evidence="2" key="1">
    <citation type="submission" date="2021-01" db="EMBL/GenBank/DDBJ databases">
        <authorList>
            <person name="Kaushik A."/>
        </authorList>
    </citation>
    <scope>NUCLEOTIDE SEQUENCE</scope>
    <source>
        <strain evidence="2">AG5</strain>
    </source>
</reference>
<accession>A0A8H3HZF0</accession>
<feature type="compositionally biased region" description="Basic and acidic residues" evidence="1">
    <location>
        <begin position="95"/>
        <end position="107"/>
    </location>
</feature>
<gene>
    <name evidence="2" type="ORF">RDB_LOCUS58172</name>
</gene>
<evidence type="ECO:0000313" key="3">
    <source>
        <dbReference type="Proteomes" id="UP000663827"/>
    </source>
</evidence>
<dbReference type="AlphaFoldDB" id="A0A8H3HZF0"/>
<protein>
    <submittedName>
        <fullName evidence="2">Uncharacterized protein</fullName>
    </submittedName>
</protein>
<organism evidence="2 3">
    <name type="scientific">Rhizoctonia solani</name>
    <dbReference type="NCBI Taxonomy" id="456999"/>
    <lineage>
        <taxon>Eukaryota</taxon>
        <taxon>Fungi</taxon>
        <taxon>Dikarya</taxon>
        <taxon>Basidiomycota</taxon>
        <taxon>Agaricomycotina</taxon>
        <taxon>Agaricomycetes</taxon>
        <taxon>Cantharellales</taxon>
        <taxon>Ceratobasidiaceae</taxon>
        <taxon>Rhizoctonia</taxon>
    </lineage>
</organism>
<dbReference type="Proteomes" id="UP000663827">
    <property type="component" value="Unassembled WGS sequence"/>
</dbReference>
<dbReference type="EMBL" id="CAJNJQ010001162">
    <property type="protein sequence ID" value="CAE7123962.1"/>
    <property type="molecule type" value="Genomic_DNA"/>
</dbReference>
<sequence length="117" mass="13344">MACNAALPEVHAQVDEYRVEEETMLWDAKNAWRISDLENQRKSRSARLSHWEGEAWSPTIATSVTEPLQEHRVHILVLASGARRGEEDMGTDEFGISRKDRDDKQANEELSVLVKGR</sequence>